<sequence length="588" mass="66602">MTNCNSQKFPSTCNPADYGFNKFFPHTGEEVYYQKINETNLPEDGVVLIQENGLYYKAILHENTINIEWYRCNERYANDEEIILAAVKMAAYLGATLRFDAREYIVNRQLTFQNLSCFKLLGDKQHTVIKSNSNERVEGFYFSFTDCNNIIVEGFKFDLNKRNLPTYNSSDDALSKEFNGGILIKGTYEINGSHNIEITNCHFYDLYNRAVRFYNCEQGHIIVSNNLFESGVQEQIYMMEHLVISQSHNANVIVENNIFRNAENHDSSKAPCGIYGFDLGYYGSVLIDNNYFEYCGRDNTGHHRLYAIDFYDSVNNFVISNNTFRNTTWGAIRFDGTRKNGIISNNIIHQLISDDGGMINASSRGAAEFNQTEFRNITISNNILESSGTTSYGIILQGLSAFCNSENIEISNNKFYNLKGCITLHGDMDVVSITNNQAFNLKAIGVYIQGIKVINKVEFEPRKIAKIYINDNNFSGDLNPDLKGIVGVQIDGLNGKHTFMGRVWINGNFITNNNYGYGIIVNTGDSLDNVVIVANNVIENVERGLYIRTEKVLVKDNLIYNASISAINDADVPGQTIYHENFYNNVII</sequence>
<dbReference type="InterPro" id="IPR011050">
    <property type="entry name" value="Pectin_lyase_fold/virulence"/>
</dbReference>
<reference evidence="1 2" key="1">
    <citation type="submission" date="2014-07" db="EMBL/GenBank/DDBJ databases">
        <title>Genome of Chryseobacterium vrystaatense LMG 22846.</title>
        <authorList>
            <person name="Pipes S.E."/>
            <person name="Stropko S.J."/>
            <person name="Newman J.D."/>
        </authorList>
    </citation>
    <scope>NUCLEOTIDE SEQUENCE [LARGE SCALE GENOMIC DNA]</scope>
    <source>
        <strain evidence="1 2">LMG 22846</strain>
    </source>
</reference>
<dbReference type="Gene3D" id="2.160.20.10">
    <property type="entry name" value="Single-stranded right-handed beta-helix, Pectin lyase-like"/>
    <property type="match status" value="1"/>
</dbReference>
<dbReference type="InterPro" id="IPR006626">
    <property type="entry name" value="PbH1"/>
</dbReference>
<keyword evidence="2" id="KW-1185">Reference proteome</keyword>
<dbReference type="InterPro" id="IPR012334">
    <property type="entry name" value="Pectin_lyas_fold"/>
</dbReference>
<dbReference type="Proteomes" id="UP000028719">
    <property type="component" value="Unassembled WGS sequence"/>
</dbReference>
<dbReference type="EMBL" id="JPRI01000001">
    <property type="protein sequence ID" value="KFF27702.1"/>
    <property type="molecule type" value="Genomic_DNA"/>
</dbReference>
<evidence type="ECO:0000313" key="2">
    <source>
        <dbReference type="Proteomes" id="UP000028719"/>
    </source>
</evidence>
<name>A0ABR4UR89_9FLAO</name>
<evidence type="ECO:0000313" key="1">
    <source>
        <dbReference type="EMBL" id="KFF27702.1"/>
    </source>
</evidence>
<dbReference type="RefSeq" id="WP_034738578.1">
    <property type="nucleotide sequence ID" value="NZ_JPRI01000001.1"/>
</dbReference>
<dbReference type="SUPFAM" id="SSF51126">
    <property type="entry name" value="Pectin lyase-like"/>
    <property type="match status" value="2"/>
</dbReference>
<dbReference type="SMART" id="SM00710">
    <property type="entry name" value="PbH1"/>
    <property type="match status" value="11"/>
</dbReference>
<comment type="caution">
    <text evidence="1">The sequence shown here is derived from an EMBL/GenBank/DDBJ whole genome shotgun (WGS) entry which is preliminary data.</text>
</comment>
<gene>
    <name evidence="1" type="ORF">IW16_00330</name>
</gene>
<evidence type="ECO:0008006" key="3">
    <source>
        <dbReference type="Google" id="ProtNLM"/>
    </source>
</evidence>
<accession>A0ABR4UR89</accession>
<proteinExistence type="predicted"/>
<protein>
    <recommendedName>
        <fullName evidence="3">Right handed beta helix region</fullName>
    </recommendedName>
</protein>
<organism evidence="1 2">
    <name type="scientific">Chryseobacterium vrystaatense</name>
    <dbReference type="NCBI Taxonomy" id="307480"/>
    <lineage>
        <taxon>Bacteria</taxon>
        <taxon>Pseudomonadati</taxon>
        <taxon>Bacteroidota</taxon>
        <taxon>Flavobacteriia</taxon>
        <taxon>Flavobacteriales</taxon>
        <taxon>Weeksellaceae</taxon>
        <taxon>Chryseobacterium group</taxon>
        <taxon>Chryseobacterium</taxon>
    </lineage>
</organism>